<comment type="similarity">
    <text evidence="2 9">Belongs to the alanine or glycine:cation symporter (AGCS) (TC 2.A.25) family.</text>
</comment>
<evidence type="ECO:0000256" key="2">
    <source>
        <dbReference type="ARBA" id="ARBA00009261"/>
    </source>
</evidence>
<dbReference type="EMBL" id="SACQ01000010">
    <property type="protein sequence ID" value="RVU29368.1"/>
    <property type="molecule type" value="Genomic_DNA"/>
</dbReference>
<evidence type="ECO:0000256" key="8">
    <source>
        <dbReference type="ARBA" id="ARBA00023136"/>
    </source>
</evidence>
<feature type="transmembrane region" description="Helical" evidence="9">
    <location>
        <begin position="244"/>
        <end position="267"/>
    </location>
</feature>
<keyword evidence="8 9" id="KW-0472">Membrane</keyword>
<evidence type="ECO:0000256" key="5">
    <source>
        <dbReference type="ARBA" id="ARBA00022692"/>
    </source>
</evidence>
<dbReference type="PANTHER" id="PTHR30330">
    <property type="entry name" value="AGSS FAMILY TRANSPORTER, SODIUM-ALANINE"/>
    <property type="match status" value="1"/>
</dbReference>
<accession>A0A437Q4C4</accession>
<protein>
    <submittedName>
        <fullName evidence="10">Alanine:cation symporter family protein</fullName>
    </submittedName>
</protein>
<reference evidence="10 11" key="1">
    <citation type="submission" date="2019-01" db="EMBL/GenBank/DDBJ databases">
        <authorList>
            <person name="Chen W.-M."/>
        </authorList>
    </citation>
    <scope>NUCLEOTIDE SEQUENCE [LARGE SCALE GENOMIC DNA]</scope>
    <source>
        <strain evidence="10 11">HPM-16</strain>
    </source>
</reference>
<evidence type="ECO:0000256" key="1">
    <source>
        <dbReference type="ARBA" id="ARBA00004651"/>
    </source>
</evidence>
<evidence type="ECO:0000256" key="9">
    <source>
        <dbReference type="RuleBase" id="RU363064"/>
    </source>
</evidence>
<dbReference type="FunFam" id="1.20.1740.10:FF:000004">
    <property type="entry name" value="Sodium:alanine symporter family protein"/>
    <property type="match status" value="1"/>
</dbReference>
<gene>
    <name evidence="10" type="ORF">EOE65_16490</name>
</gene>
<keyword evidence="6 9" id="KW-0769">Symport</keyword>
<name>A0A437Q4C4_9GAMM</name>
<evidence type="ECO:0000256" key="3">
    <source>
        <dbReference type="ARBA" id="ARBA00022448"/>
    </source>
</evidence>
<organism evidence="10 11">
    <name type="scientific">Neptunomonas marina</name>
    <dbReference type="NCBI Taxonomy" id="1815562"/>
    <lineage>
        <taxon>Bacteria</taxon>
        <taxon>Pseudomonadati</taxon>
        <taxon>Pseudomonadota</taxon>
        <taxon>Gammaproteobacteria</taxon>
        <taxon>Oceanospirillales</taxon>
        <taxon>Oceanospirillaceae</taxon>
        <taxon>Neptunomonas</taxon>
    </lineage>
</organism>
<evidence type="ECO:0000256" key="6">
    <source>
        <dbReference type="ARBA" id="ARBA00022847"/>
    </source>
</evidence>
<dbReference type="Proteomes" id="UP000282818">
    <property type="component" value="Unassembled WGS sequence"/>
</dbReference>
<evidence type="ECO:0000313" key="10">
    <source>
        <dbReference type="EMBL" id="RVU29368.1"/>
    </source>
</evidence>
<feature type="transmembrane region" description="Helical" evidence="9">
    <location>
        <begin position="366"/>
        <end position="385"/>
    </location>
</feature>
<dbReference type="Gene3D" id="1.20.1740.10">
    <property type="entry name" value="Amino acid/polyamine transporter I"/>
    <property type="match status" value="1"/>
</dbReference>
<feature type="transmembrane region" description="Helical" evidence="9">
    <location>
        <begin position="217"/>
        <end position="238"/>
    </location>
</feature>
<sequence length="491" mass="52258">MQSVVDFLNGIIWSPALIYLCLGAGLFYSILTRFVQVRMFGEMWRLLFSGNASDKGISSFQALAVSLSGRVGTGNIAGVAAAIGFGGPGAVFWMWVVAFLGAATAYVESTLGQIYKEEHEGQYRGGPAFYFEKAMGQKWFAWIFAIATIMACGFLLPGVQSNSIGNAAEIAFGAGATIETSFGALSFTKILTAVGIILVLGFIIFGGVKRIAQFTQVVVPFMALAYILIACSIIALNIDQLPGVISMILADAFTPMAGFGAAIGWGVKRGVYSNEAGQGTGPHAAAAAEVDHPAQQGLVQAFSVYIDTLFVCSATAFMILITGAYNVHGAGEAFLVQNIAADIAANSPAYTQAAVEKVLPGVGEPFIALALFFFSFTTILAYYYIAETNLAYLKRTINLPGLDFLLKAGLLAATFYGAIKTADLAWGLGDVGVGLMAWLNIVGILIIFFMAKPAVKALKDYEAQRKAGVKDYTFDPQKLGIKNAEFWEKKK</sequence>
<dbReference type="PRINTS" id="PR00175">
    <property type="entry name" value="NAALASMPORT"/>
</dbReference>
<proteinExistence type="inferred from homology"/>
<keyword evidence="7 9" id="KW-1133">Transmembrane helix</keyword>
<dbReference type="GO" id="GO:0005886">
    <property type="term" value="C:plasma membrane"/>
    <property type="evidence" value="ECO:0007669"/>
    <property type="project" value="UniProtKB-SubCell"/>
</dbReference>
<evidence type="ECO:0000313" key="11">
    <source>
        <dbReference type="Proteomes" id="UP000282818"/>
    </source>
</evidence>
<evidence type="ECO:0000256" key="4">
    <source>
        <dbReference type="ARBA" id="ARBA00022475"/>
    </source>
</evidence>
<keyword evidence="4" id="KW-1003">Cell membrane</keyword>
<feature type="transmembrane region" description="Helical" evidence="9">
    <location>
        <begin position="182"/>
        <end position="205"/>
    </location>
</feature>
<evidence type="ECO:0000256" key="7">
    <source>
        <dbReference type="ARBA" id="ARBA00022989"/>
    </source>
</evidence>
<dbReference type="Pfam" id="PF01235">
    <property type="entry name" value="Na_Ala_symp"/>
    <property type="match status" value="1"/>
</dbReference>
<dbReference type="PROSITE" id="PS00873">
    <property type="entry name" value="NA_ALANINE_SYMP"/>
    <property type="match status" value="1"/>
</dbReference>
<dbReference type="GO" id="GO:0005283">
    <property type="term" value="F:amino acid:sodium symporter activity"/>
    <property type="evidence" value="ECO:0007669"/>
    <property type="project" value="InterPro"/>
</dbReference>
<dbReference type="RefSeq" id="WP_127695770.1">
    <property type="nucleotide sequence ID" value="NZ_SACQ01000010.1"/>
</dbReference>
<keyword evidence="9" id="KW-0997">Cell inner membrane</keyword>
<keyword evidence="3 9" id="KW-0813">Transport</keyword>
<dbReference type="NCBIfam" id="TIGR00835">
    <property type="entry name" value="agcS"/>
    <property type="match status" value="1"/>
</dbReference>
<keyword evidence="11" id="KW-1185">Reference proteome</keyword>
<keyword evidence="5 9" id="KW-0812">Transmembrane</keyword>
<dbReference type="AlphaFoldDB" id="A0A437Q4C4"/>
<feature type="transmembrane region" description="Helical" evidence="9">
    <location>
        <begin position="304"/>
        <end position="325"/>
    </location>
</feature>
<feature type="transmembrane region" description="Helical" evidence="9">
    <location>
        <begin position="397"/>
        <end position="419"/>
    </location>
</feature>
<feature type="transmembrane region" description="Helical" evidence="9">
    <location>
        <begin position="139"/>
        <end position="156"/>
    </location>
</feature>
<dbReference type="InterPro" id="IPR001463">
    <property type="entry name" value="Na/Ala_symport"/>
</dbReference>
<feature type="transmembrane region" description="Helical" evidence="9">
    <location>
        <begin position="431"/>
        <end position="451"/>
    </location>
</feature>
<comment type="caution">
    <text evidence="10">The sequence shown here is derived from an EMBL/GenBank/DDBJ whole genome shotgun (WGS) entry which is preliminary data.</text>
</comment>
<feature type="transmembrane region" description="Helical" evidence="9">
    <location>
        <begin position="12"/>
        <end position="35"/>
    </location>
</feature>
<comment type="subcellular location">
    <subcellularLocation>
        <location evidence="9">Cell inner membrane</location>
        <topology evidence="9">Multi-pass membrane protein</topology>
    </subcellularLocation>
    <subcellularLocation>
        <location evidence="1">Cell membrane</location>
        <topology evidence="1">Multi-pass membrane protein</topology>
    </subcellularLocation>
</comment>
<dbReference type="PANTHER" id="PTHR30330:SF7">
    <property type="entry name" value="SODIUM_PROTON-DEPENDENT ALANINE CARRIER PROTEIN YRBD-RELATED"/>
    <property type="match status" value="1"/>
</dbReference>